<accession>A0A8S3WLL6</accession>
<evidence type="ECO:0000313" key="2">
    <source>
        <dbReference type="Proteomes" id="UP000691718"/>
    </source>
</evidence>
<proteinExistence type="predicted"/>
<sequence>MLRKQIKKEREMQRVKNNIADTIEKKVDQVIKDIKADNIENVKKKLLFNETLNRGVSDKYKSLSKKDKRSFAEDIVDDARLKKYGVLSKVNFALKKKLSKKQVLQKKTAEIKRRVQNFLQEDVNSQVAAGKNEYIKRSGIKKQKRYLTDNIKNLYTKYCEKWDRISYSVFCKYRPFWIVHPSGKRDTCQCKLHANMELLTKSLKKKQGMARGAPDGIGAVVKRTADNYVRLGGDVGSFEDFVQVVQQNIANVKLIVIAEEAITDKEFPKNIPAFKGTIKVLQTLWSSSLPFDITFRSLSCFDCRDSYIPCKHRKHLGVLNMGLCQEATAQEMSSYNNYNVVNVMKSLTDGTNGGTYDPSDVNSPINIDSPTIFNNIGDLRQFDLLSETSTPKININNKSKVNILSNIPVMYHNCNIQGFSSIKQTEFKELIQHPVPQDFEDDIEELVIKSDFGRDQNTSIRMDYDIETKENVEVIELKYDLDQWVVVEYKMKKNSQYFVGKIIDKMSSTLEYKILFLRKGHGKSVKFHWPAICDDDIVSESRILQHLGEPEESRRGEFTFKKLPNLNFK</sequence>
<gene>
    <name evidence="1" type="ORF">PAPOLLO_LOCUS7229</name>
</gene>
<dbReference type="AlphaFoldDB" id="A0A8S3WLL6"/>
<organism evidence="1 2">
    <name type="scientific">Parnassius apollo</name>
    <name type="common">Apollo butterfly</name>
    <name type="synonym">Papilio apollo</name>
    <dbReference type="NCBI Taxonomy" id="110799"/>
    <lineage>
        <taxon>Eukaryota</taxon>
        <taxon>Metazoa</taxon>
        <taxon>Ecdysozoa</taxon>
        <taxon>Arthropoda</taxon>
        <taxon>Hexapoda</taxon>
        <taxon>Insecta</taxon>
        <taxon>Pterygota</taxon>
        <taxon>Neoptera</taxon>
        <taxon>Endopterygota</taxon>
        <taxon>Lepidoptera</taxon>
        <taxon>Glossata</taxon>
        <taxon>Ditrysia</taxon>
        <taxon>Papilionoidea</taxon>
        <taxon>Papilionidae</taxon>
        <taxon>Parnassiinae</taxon>
        <taxon>Parnassini</taxon>
        <taxon>Parnassius</taxon>
        <taxon>Parnassius</taxon>
    </lineage>
</organism>
<name>A0A8S3WLL6_PARAO</name>
<reference evidence="1" key="1">
    <citation type="submission" date="2021-04" db="EMBL/GenBank/DDBJ databases">
        <authorList>
            <person name="Tunstrom K."/>
        </authorList>
    </citation>
    <scope>NUCLEOTIDE SEQUENCE</scope>
</reference>
<comment type="caution">
    <text evidence="1">The sequence shown here is derived from an EMBL/GenBank/DDBJ whole genome shotgun (WGS) entry which is preliminary data.</text>
</comment>
<dbReference type="EMBL" id="CAJQZP010000501">
    <property type="protein sequence ID" value="CAG4964629.1"/>
    <property type="molecule type" value="Genomic_DNA"/>
</dbReference>
<evidence type="ECO:0000313" key="1">
    <source>
        <dbReference type="EMBL" id="CAG4964629.1"/>
    </source>
</evidence>
<dbReference type="Proteomes" id="UP000691718">
    <property type="component" value="Unassembled WGS sequence"/>
</dbReference>
<protein>
    <submittedName>
        <fullName evidence="1">(apollo) hypothetical protein</fullName>
    </submittedName>
</protein>
<dbReference type="OrthoDB" id="6375801at2759"/>
<keyword evidence="2" id="KW-1185">Reference proteome</keyword>